<reference evidence="1" key="1">
    <citation type="submission" date="2022-12" db="EMBL/GenBank/DDBJ databases">
        <title>Reference genome sequencing for broad-spectrum identification of bacterial and archaeal isolates by mass spectrometry.</title>
        <authorList>
            <person name="Sekiguchi Y."/>
            <person name="Tourlousse D.M."/>
        </authorList>
    </citation>
    <scope>NUCLEOTIDE SEQUENCE</scope>
    <source>
        <strain evidence="1">10succ1</strain>
    </source>
</reference>
<dbReference type="Proteomes" id="UP001144471">
    <property type="component" value="Unassembled WGS sequence"/>
</dbReference>
<sequence>MSGKIKHTPTNEVHVLRADGKTGCGCDPRKNSSHWIKVGSGSKVTCDKNGCK</sequence>
<dbReference type="AlphaFoldDB" id="A0A9W6LMJ5"/>
<evidence type="ECO:0000313" key="2">
    <source>
        <dbReference type="Proteomes" id="UP001144471"/>
    </source>
</evidence>
<proteinExistence type="predicted"/>
<gene>
    <name evidence="1" type="ORF">PM10SUCC1_19150</name>
</gene>
<dbReference type="EMBL" id="BSDY01000008">
    <property type="protein sequence ID" value="GLI56401.1"/>
    <property type="molecule type" value="Genomic_DNA"/>
</dbReference>
<evidence type="ECO:0000313" key="1">
    <source>
        <dbReference type="EMBL" id="GLI56401.1"/>
    </source>
</evidence>
<name>A0A9W6LMJ5_9FUSO</name>
<dbReference type="RefSeq" id="WP_281835551.1">
    <property type="nucleotide sequence ID" value="NZ_BSDY01000008.1"/>
</dbReference>
<organism evidence="1 2">
    <name type="scientific">Propionigenium maris DSM 9537</name>
    <dbReference type="NCBI Taxonomy" id="1123000"/>
    <lineage>
        <taxon>Bacteria</taxon>
        <taxon>Fusobacteriati</taxon>
        <taxon>Fusobacteriota</taxon>
        <taxon>Fusobacteriia</taxon>
        <taxon>Fusobacteriales</taxon>
        <taxon>Fusobacteriaceae</taxon>
        <taxon>Propionigenium</taxon>
    </lineage>
</organism>
<comment type="caution">
    <text evidence="1">The sequence shown here is derived from an EMBL/GenBank/DDBJ whole genome shotgun (WGS) entry which is preliminary data.</text>
</comment>
<keyword evidence="2" id="KW-1185">Reference proteome</keyword>
<accession>A0A9W6LMJ5</accession>
<protein>
    <submittedName>
        <fullName evidence="1">Uncharacterized protein</fullName>
    </submittedName>
</protein>